<gene>
    <name evidence="1" type="ORF">NPIL_203511</name>
</gene>
<accession>A0A8X6UBH8</accession>
<comment type="caution">
    <text evidence="1">The sequence shown here is derived from an EMBL/GenBank/DDBJ whole genome shotgun (WGS) entry which is preliminary data.</text>
</comment>
<reference evidence="1" key="1">
    <citation type="submission" date="2020-08" db="EMBL/GenBank/DDBJ databases">
        <title>Multicomponent nature underlies the extraordinary mechanical properties of spider dragline silk.</title>
        <authorList>
            <person name="Kono N."/>
            <person name="Nakamura H."/>
            <person name="Mori M."/>
            <person name="Yoshida Y."/>
            <person name="Ohtoshi R."/>
            <person name="Malay A.D."/>
            <person name="Moran D.A.P."/>
            <person name="Tomita M."/>
            <person name="Numata K."/>
            <person name="Arakawa K."/>
        </authorList>
    </citation>
    <scope>NUCLEOTIDE SEQUENCE</scope>
</reference>
<keyword evidence="2" id="KW-1185">Reference proteome</keyword>
<sequence length="107" mass="12031">MCLFARIHSFTQAGISEFVIVDGLPSRTMSSICIRSFSNMLYHLAIVWPDIAFSPYASFTALIYNLGSTFQCRDMLMTDYQKNTNTILKAAASHDKNKCVNCHHTVS</sequence>
<protein>
    <submittedName>
        <fullName evidence="1">Uncharacterized protein</fullName>
    </submittedName>
</protein>
<proteinExistence type="predicted"/>
<dbReference type="AlphaFoldDB" id="A0A8X6UBH8"/>
<evidence type="ECO:0000313" key="2">
    <source>
        <dbReference type="Proteomes" id="UP000887013"/>
    </source>
</evidence>
<name>A0A8X6UBH8_NEPPI</name>
<evidence type="ECO:0000313" key="1">
    <source>
        <dbReference type="EMBL" id="GFU01201.1"/>
    </source>
</evidence>
<organism evidence="1 2">
    <name type="scientific">Nephila pilipes</name>
    <name type="common">Giant wood spider</name>
    <name type="synonym">Nephila maculata</name>
    <dbReference type="NCBI Taxonomy" id="299642"/>
    <lineage>
        <taxon>Eukaryota</taxon>
        <taxon>Metazoa</taxon>
        <taxon>Ecdysozoa</taxon>
        <taxon>Arthropoda</taxon>
        <taxon>Chelicerata</taxon>
        <taxon>Arachnida</taxon>
        <taxon>Araneae</taxon>
        <taxon>Araneomorphae</taxon>
        <taxon>Entelegynae</taxon>
        <taxon>Araneoidea</taxon>
        <taxon>Nephilidae</taxon>
        <taxon>Nephila</taxon>
    </lineage>
</organism>
<dbReference type="EMBL" id="BMAW01122954">
    <property type="protein sequence ID" value="GFU01201.1"/>
    <property type="molecule type" value="Genomic_DNA"/>
</dbReference>
<dbReference type="Proteomes" id="UP000887013">
    <property type="component" value="Unassembled WGS sequence"/>
</dbReference>